<evidence type="ECO:0000313" key="1">
    <source>
        <dbReference type="EMBL" id="CAL1379078.1"/>
    </source>
</evidence>
<dbReference type="Proteomes" id="UP001497516">
    <property type="component" value="Chromosome 3"/>
</dbReference>
<dbReference type="EMBL" id="OZ034816">
    <property type="protein sequence ID" value="CAL1379078.1"/>
    <property type="molecule type" value="Genomic_DNA"/>
</dbReference>
<proteinExistence type="predicted"/>
<organism evidence="1 2">
    <name type="scientific">Linum trigynum</name>
    <dbReference type="NCBI Taxonomy" id="586398"/>
    <lineage>
        <taxon>Eukaryota</taxon>
        <taxon>Viridiplantae</taxon>
        <taxon>Streptophyta</taxon>
        <taxon>Embryophyta</taxon>
        <taxon>Tracheophyta</taxon>
        <taxon>Spermatophyta</taxon>
        <taxon>Magnoliopsida</taxon>
        <taxon>eudicotyledons</taxon>
        <taxon>Gunneridae</taxon>
        <taxon>Pentapetalae</taxon>
        <taxon>rosids</taxon>
        <taxon>fabids</taxon>
        <taxon>Malpighiales</taxon>
        <taxon>Linaceae</taxon>
        <taxon>Linum</taxon>
    </lineage>
</organism>
<reference evidence="1 2" key="1">
    <citation type="submission" date="2024-04" db="EMBL/GenBank/DDBJ databases">
        <authorList>
            <person name="Fracassetti M."/>
        </authorList>
    </citation>
    <scope>NUCLEOTIDE SEQUENCE [LARGE SCALE GENOMIC DNA]</scope>
</reference>
<evidence type="ECO:0008006" key="3">
    <source>
        <dbReference type="Google" id="ProtNLM"/>
    </source>
</evidence>
<sequence length="123" mass="14288">MRKWGFNGSLGCVFCSCSLETSDHLFAECLLYRNMIQKLFGRSEVFTSLNSELGWMQQVFGSQNVKSQVGRAMWHSLITVVWRERCNRVYLGNCKDCDVMCKVVREEIIGLFGRNIYESFFDT</sequence>
<keyword evidence="2" id="KW-1185">Reference proteome</keyword>
<protein>
    <recommendedName>
        <fullName evidence="3">Reverse transcriptase zinc-binding domain-containing protein</fullName>
    </recommendedName>
</protein>
<name>A0AAV2DZX7_9ROSI</name>
<evidence type="ECO:0000313" key="2">
    <source>
        <dbReference type="Proteomes" id="UP001497516"/>
    </source>
</evidence>
<gene>
    <name evidence="1" type="ORF">LTRI10_LOCUS20621</name>
</gene>
<dbReference type="AlphaFoldDB" id="A0AAV2DZX7"/>
<accession>A0AAV2DZX7</accession>
<dbReference type="PROSITE" id="PS51257">
    <property type="entry name" value="PROKAR_LIPOPROTEIN"/>
    <property type="match status" value="1"/>
</dbReference>